<proteinExistence type="predicted"/>
<dbReference type="Proteomes" id="UP000663852">
    <property type="component" value="Unassembled WGS sequence"/>
</dbReference>
<feature type="region of interest" description="Disordered" evidence="1">
    <location>
        <begin position="440"/>
        <end position="470"/>
    </location>
</feature>
<accession>A0A814HNJ9</accession>
<feature type="compositionally biased region" description="Polar residues" evidence="1">
    <location>
        <begin position="251"/>
        <end position="278"/>
    </location>
</feature>
<name>A0A814HNJ9_ADIRI</name>
<feature type="region of interest" description="Disordered" evidence="1">
    <location>
        <begin position="88"/>
        <end position="109"/>
    </location>
</feature>
<feature type="compositionally biased region" description="Basic and acidic residues" evidence="1">
    <location>
        <begin position="209"/>
        <end position="223"/>
    </location>
</feature>
<evidence type="ECO:0000313" key="3">
    <source>
        <dbReference type="EMBL" id="CAF1013204.1"/>
    </source>
</evidence>
<dbReference type="Proteomes" id="UP000663828">
    <property type="component" value="Unassembled WGS sequence"/>
</dbReference>
<reference evidence="3" key="1">
    <citation type="submission" date="2021-02" db="EMBL/GenBank/DDBJ databases">
        <authorList>
            <person name="Nowell W R."/>
        </authorList>
    </citation>
    <scope>NUCLEOTIDE SEQUENCE</scope>
</reference>
<sequence length="484" mass="55668">MTRNSLSEESLVRFEQYLSTNPYREYSMNKPYFPRTSHVLLHSTRQIPQQQSSMLAFHQSLNNPKNSSTLDRIAYKLRMKSDLNIDTLRETDARRRRQQRNQQHTPSQNYLNLEASDITSSIFPSTTTTTKTLPRQPPSTTMPAETMKTLANEDLNGIEGNAVRVGTVDDLVKRFRPVDYQLAHPPIDFLESPSTYDSTNLLKHNRTVEVKSHSHHQQERIIKEPQALTEYRFKTPTLPSISRRMRRESANRQGRYSQPRTRDQYTNTDNPTDASLLNQCPLNSPDTHRQRMNNSTNQPQHASEINLYNKRVQESREKSLMRTEKQLCVCNKLTIIDPFTSNSDPMDTVIDQFHHQQMPTTTTTTTTNYIFPPVRPFGYFTKKSLSEEMQQTANIASLSPRHTKKHGITKNLHQVSKHASDTFEKTGHYRTFTGRIKSVDSLSDYDDDDEDNADNSNPRHNTTVAGGPSVPVTLVQNITDDDEL</sequence>
<feature type="compositionally biased region" description="Low complexity" evidence="1">
    <location>
        <begin position="123"/>
        <end position="132"/>
    </location>
</feature>
<dbReference type="AlphaFoldDB" id="A0A814HNJ9"/>
<feature type="region of interest" description="Disordered" evidence="1">
    <location>
        <begin position="123"/>
        <end position="142"/>
    </location>
</feature>
<comment type="caution">
    <text evidence="3">The sequence shown here is derived from an EMBL/GenBank/DDBJ whole genome shotgun (WGS) entry which is preliminary data.</text>
</comment>
<dbReference type="OrthoDB" id="10022646at2759"/>
<feature type="region of interest" description="Disordered" evidence="1">
    <location>
        <begin position="209"/>
        <end position="278"/>
    </location>
</feature>
<feature type="compositionally biased region" description="Acidic residues" evidence="1">
    <location>
        <begin position="443"/>
        <end position="453"/>
    </location>
</feature>
<dbReference type="EMBL" id="CAJNOJ010000054">
    <property type="protein sequence ID" value="CAF0975038.1"/>
    <property type="molecule type" value="Genomic_DNA"/>
</dbReference>
<gene>
    <name evidence="2" type="ORF">EDS130_LOCUS13569</name>
    <name evidence="3" type="ORF">XAT740_LOCUS13834</name>
</gene>
<evidence type="ECO:0000313" key="2">
    <source>
        <dbReference type="EMBL" id="CAF0975038.1"/>
    </source>
</evidence>
<keyword evidence="4" id="KW-1185">Reference proteome</keyword>
<evidence type="ECO:0000256" key="1">
    <source>
        <dbReference type="SAM" id="MobiDB-lite"/>
    </source>
</evidence>
<protein>
    <submittedName>
        <fullName evidence="3">Uncharacterized protein</fullName>
    </submittedName>
</protein>
<organism evidence="3 4">
    <name type="scientific">Adineta ricciae</name>
    <name type="common">Rotifer</name>
    <dbReference type="NCBI Taxonomy" id="249248"/>
    <lineage>
        <taxon>Eukaryota</taxon>
        <taxon>Metazoa</taxon>
        <taxon>Spiralia</taxon>
        <taxon>Gnathifera</taxon>
        <taxon>Rotifera</taxon>
        <taxon>Eurotatoria</taxon>
        <taxon>Bdelloidea</taxon>
        <taxon>Adinetida</taxon>
        <taxon>Adinetidae</taxon>
        <taxon>Adineta</taxon>
    </lineage>
</organism>
<dbReference type="EMBL" id="CAJNOR010000813">
    <property type="protein sequence ID" value="CAF1013204.1"/>
    <property type="molecule type" value="Genomic_DNA"/>
</dbReference>
<evidence type="ECO:0000313" key="4">
    <source>
        <dbReference type="Proteomes" id="UP000663828"/>
    </source>
</evidence>